<evidence type="ECO:0000256" key="1">
    <source>
        <dbReference type="SAM" id="Phobius"/>
    </source>
</evidence>
<keyword evidence="1" id="KW-1133">Transmembrane helix</keyword>
<proteinExistence type="predicted"/>
<keyword evidence="3" id="KW-1185">Reference proteome</keyword>
<evidence type="ECO:0000313" key="2">
    <source>
        <dbReference type="EMBL" id="BDG08201.1"/>
    </source>
</evidence>
<gene>
    <name evidence="2" type="ORF">AMPC_13140</name>
</gene>
<feature type="transmembrane region" description="Helical" evidence="1">
    <location>
        <begin position="47"/>
        <end position="69"/>
    </location>
</feature>
<keyword evidence="1" id="KW-0472">Membrane</keyword>
<sequence length="93" mass="10046">MRMTLQRVLLRVALLCAGGAFMLWRAAEARRAARLLGGAEATLLQRIALVEALVGALALLTGAAVALSLRRRRPRKLLRLGGEGPAPDRHARQ</sequence>
<protein>
    <submittedName>
        <fullName evidence="2">Uncharacterized protein</fullName>
    </submittedName>
</protein>
<reference evidence="3" key="1">
    <citation type="journal article" date="2022" name="Int. J. Syst. Evol. Microbiol.">
        <title>Anaeromyxobacter oryzae sp. nov., Anaeromyxobacter diazotrophicus sp. nov. and Anaeromyxobacter paludicola sp. nov., isolated from paddy soils.</title>
        <authorList>
            <person name="Itoh H."/>
            <person name="Xu Z."/>
            <person name="Mise K."/>
            <person name="Masuda Y."/>
            <person name="Ushijima N."/>
            <person name="Hayakawa C."/>
            <person name="Shiratori Y."/>
            <person name="Senoo K."/>
        </authorList>
    </citation>
    <scope>NUCLEOTIDE SEQUENCE [LARGE SCALE GENOMIC DNA]</scope>
    <source>
        <strain evidence="3">Red630</strain>
    </source>
</reference>
<evidence type="ECO:0000313" key="3">
    <source>
        <dbReference type="Proteomes" id="UP001162734"/>
    </source>
</evidence>
<keyword evidence="1" id="KW-0812">Transmembrane</keyword>
<dbReference type="EMBL" id="AP025592">
    <property type="protein sequence ID" value="BDG08201.1"/>
    <property type="molecule type" value="Genomic_DNA"/>
</dbReference>
<dbReference type="Proteomes" id="UP001162734">
    <property type="component" value="Chromosome"/>
</dbReference>
<accession>A0ABN6N4W6</accession>
<name>A0ABN6N4W6_9BACT</name>
<organism evidence="2 3">
    <name type="scientific">Anaeromyxobacter paludicola</name>
    <dbReference type="NCBI Taxonomy" id="2918171"/>
    <lineage>
        <taxon>Bacteria</taxon>
        <taxon>Pseudomonadati</taxon>
        <taxon>Myxococcota</taxon>
        <taxon>Myxococcia</taxon>
        <taxon>Myxococcales</taxon>
        <taxon>Cystobacterineae</taxon>
        <taxon>Anaeromyxobacteraceae</taxon>
        <taxon>Anaeromyxobacter</taxon>
    </lineage>
</organism>
<dbReference type="RefSeq" id="WP_248345382.1">
    <property type="nucleotide sequence ID" value="NZ_AP025592.1"/>
</dbReference>